<sequence>MYVKNEMRNRPEIQNFMPTWYGNLGNRDSVIAPRSNFDTYVINDMTSNEDDRRRSHDDNSHHHTIRPIHLDTSHDSHHYDHQFGDYHHTHDPPSYHEANHVSTTYDDSYI</sequence>
<dbReference type="EMBL" id="CAJFCW020000006">
    <property type="protein sequence ID" value="CAG9123999.1"/>
    <property type="molecule type" value="Genomic_DNA"/>
</dbReference>
<protein>
    <submittedName>
        <fullName evidence="2">Uncharacterized protein</fullName>
    </submittedName>
</protein>
<feature type="compositionally biased region" description="Basic and acidic residues" evidence="1">
    <location>
        <begin position="68"/>
        <end position="99"/>
    </location>
</feature>
<proteinExistence type="predicted"/>
<dbReference type="Proteomes" id="UP000783686">
    <property type="component" value="Unassembled WGS sequence"/>
</dbReference>
<evidence type="ECO:0000256" key="1">
    <source>
        <dbReference type="SAM" id="MobiDB-lite"/>
    </source>
</evidence>
<gene>
    <name evidence="2" type="ORF">BOKJ2_LOCUS12468</name>
</gene>
<reference evidence="2" key="1">
    <citation type="submission" date="2020-09" db="EMBL/GenBank/DDBJ databases">
        <authorList>
            <person name="Kikuchi T."/>
        </authorList>
    </citation>
    <scope>NUCLEOTIDE SEQUENCE</scope>
    <source>
        <strain evidence="2">SH1</strain>
    </source>
</reference>
<accession>A0A811LLE9</accession>
<comment type="caution">
    <text evidence="2">The sequence shown here is derived from an EMBL/GenBank/DDBJ whole genome shotgun (WGS) entry which is preliminary data.</text>
</comment>
<name>A0A811LLE9_9BILA</name>
<feature type="compositionally biased region" description="Basic and acidic residues" evidence="1">
    <location>
        <begin position="49"/>
        <end position="61"/>
    </location>
</feature>
<feature type="region of interest" description="Disordered" evidence="1">
    <location>
        <begin position="46"/>
        <end position="110"/>
    </location>
</feature>
<keyword evidence="3" id="KW-1185">Reference proteome</keyword>
<evidence type="ECO:0000313" key="3">
    <source>
        <dbReference type="Proteomes" id="UP000614601"/>
    </source>
</evidence>
<feature type="compositionally biased region" description="Polar residues" evidence="1">
    <location>
        <begin position="100"/>
        <end position="110"/>
    </location>
</feature>
<dbReference type="AlphaFoldDB" id="A0A811LLE9"/>
<dbReference type="EMBL" id="CAJFDH010000006">
    <property type="protein sequence ID" value="CAD5228018.1"/>
    <property type="molecule type" value="Genomic_DNA"/>
</dbReference>
<dbReference type="Proteomes" id="UP000614601">
    <property type="component" value="Unassembled WGS sequence"/>
</dbReference>
<evidence type="ECO:0000313" key="2">
    <source>
        <dbReference type="EMBL" id="CAD5228018.1"/>
    </source>
</evidence>
<organism evidence="2 3">
    <name type="scientific">Bursaphelenchus okinawaensis</name>
    <dbReference type="NCBI Taxonomy" id="465554"/>
    <lineage>
        <taxon>Eukaryota</taxon>
        <taxon>Metazoa</taxon>
        <taxon>Ecdysozoa</taxon>
        <taxon>Nematoda</taxon>
        <taxon>Chromadorea</taxon>
        <taxon>Rhabditida</taxon>
        <taxon>Tylenchina</taxon>
        <taxon>Tylenchomorpha</taxon>
        <taxon>Aphelenchoidea</taxon>
        <taxon>Aphelenchoididae</taxon>
        <taxon>Bursaphelenchus</taxon>
    </lineage>
</organism>